<keyword evidence="11 15" id="KW-1133">Transmembrane helix</keyword>
<dbReference type="GO" id="GO:0005923">
    <property type="term" value="C:bicellular tight junction"/>
    <property type="evidence" value="ECO:0007669"/>
    <property type="project" value="UniProtKB-SubCell"/>
</dbReference>
<keyword evidence="12 15" id="KW-0472">Membrane</keyword>
<evidence type="ECO:0000313" key="18">
    <source>
        <dbReference type="Proteomes" id="UP000664859"/>
    </source>
</evidence>
<feature type="domain" description="Cyclic nucleotide-binding" evidence="16">
    <location>
        <begin position="122"/>
        <end position="210"/>
    </location>
</feature>
<organism evidence="17 18">
    <name type="scientific">Tribonema minus</name>
    <dbReference type="NCBI Taxonomy" id="303371"/>
    <lineage>
        <taxon>Eukaryota</taxon>
        <taxon>Sar</taxon>
        <taxon>Stramenopiles</taxon>
        <taxon>Ochrophyta</taxon>
        <taxon>PX clade</taxon>
        <taxon>Xanthophyceae</taxon>
        <taxon>Tribonematales</taxon>
        <taxon>Tribonemataceae</taxon>
        <taxon>Tribonema</taxon>
    </lineage>
</organism>
<feature type="transmembrane region" description="Helical" evidence="15">
    <location>
        <begin position="49"/>
        <end position="69"/>
    </location>
</feature>
<evidence type="ECO:0000256" key="10">
    <source>
        <dbReference type="ARBA" id="ARBA00022949"/>
    </source>
</evidence>
<keyword evidence="13" id="KW-0325">Glycoprotein</keyword>
<keyword evidence="9" id="KW-0130">Cell adhesion</keyword>
<evidence type="ECO:0000256" key="6">
    <source>
        <dbReference type="ARBA" id="ARBA00022473"/>
    </source>
</evidence>
<dbReference type="GO" id="GO:0016328">
    <property type="term" value="C:lateral plasma membrane"/>
    <property type="evidence" value="ECO:0007669"/>
    <property type="project" value="UniProtKB-SubCell"/>
</dbReference>
<dbReference type="Proteomes" id="UP000664859">
    <property type="component" value="Unassembled WGS sequence"/>
</dbReference>
<dbReference type="InterPro" id="IPR000595">
    <property type="entry name" value="cNMP-bd_dom"/>
</dbReference>
<dbReference type="PANTHER" id="PTHR12101:SF17">
    <property type="entry name" value="BLOOD VESSEL EPICARDIAL SUBSTANCE"/>
    <property type="match status" value="1"/>
</dbReference>
<comment type="caution">
    <text evidence="17">The sequence shown here is derived from an EMBL/GenBank/DDBJ whole genome shotgun (WGS) entry which is preliminary data.</text>
</comment>
<dbReference type="Gene3D" id="2.60.120.10">
    <property type="entry name" value="Jelly Rolls"/>
    <property type="match status" value="1"/>
</dbReference>
<accession>A0A835ZD23</accession>
<dbReference type="PROSITE" id="PS50042">
    <property type="entry name" value="CNMP_BINDING_3"/>
    <property type="match status" value="1"/>
</dbReference>
<keyword evidence="18" id="KW-1185">Reference proteome</keyword>
<keyword evidence="10" id="KW-0965">Cell junction</keyword>
<evidence type="ECO:0000256" key="15">
    <source>
        <dbReference type="SAM" id="Phobius"/>
    </source>
</evidence>
<feature type="transmembrane region" description="Helical" evidence="15">
    <location>
        <begin position="75"/>
        <end position="96"/>
    </location>
</feature>
<evidence type="ECO:0000256" key="7">
    <source>
        <dbReference type="ARBA" id="ARBA00022475"/>
    </source>
</evidence>
<evidence type="ECO:0000256" key="8">
    <source>
        <dbReference type="ARBA" id="ARBA00022692"/>
    </source>
</evidence>
<gene>
    <name evidence="17" type="ORF">JKP88DRAFT_205603</name>
</gene>
<dbReference type="InterPro" id="IPR014710">
    <property type="entry name" value="RmlC-like_jellyroll"/>
</dbReference>
<keyword evidence="5" id="KW-0796">Tight junction</keyword>
<keyword evidence="8 15" id="KW-0812">Transmembrane</keyword>
<evidence type="ECO:0000256" key="11">
    <source>
        <dbReference type="ARBA" id="ARBA00022989"/>
    </source>
</evidence>
<reference evidence="17" key="1">
    <citation type="submission" date="2021-02" db="EMBL/GenBank/DDBJ databases">
        <title>First Annotated Genome of the Yellow-green Alga Tribonema minus.</title>
        <authorList>
            <person name="Mahan K.M."/>
        </authorList>
    </citation>
    <scope>NUCLEOTIDE SEQUENCE</scope>
    <source>
        <strain evidence="17">UTEX B ZZ1240</strain>
    </source>
</reference>
<evidence type="ECO:0000256" key="13">
    <source>
        <dbReference type="ARBA" id="ARBA00023180"/>
    </source>
</evidence>
<dbReference type="GO" id="GO:0030552">
    <property type="term" value="F:cAMP binding"/>
    <property type="evidence" value="ECO:0007669"/>
    <property type="project" value="TreeGrafter"/>
</dbReference>
<sequence>MTRERVVCLRSPIGEVPQAQLLSFKTNWSNLCGHGSFLMLALGYMESDVLLLRVFSAGGIVLSVLFQYYRPQPLWIPISWNTIFLLINGGMIALLVNERRQATRLDSTEERELFDQMFAKLGLSAVEFLHLIRLAERETLPAGTTLATFNEPQDKVYLIIDGTAEVQGGDGDLIGHISNFQFVGSMAFLRFLNEVQEHERDRNRERQVVSSLLAALANELDPEHWEIEPDGTVVATATMAVDPHMPHSLHPFSWCVCMYAVRATTECHVYAWDFHLLRAYLKRHPLEGNAMQVTISADLTRKLDQSRDPHIRQVEYRQLLLTALSGGELLPTEKRKLQRFRENHDITLAEHDAMLAQLGWTKPDYETGYQQKAITASFAAYERMLQQELRGGTLNEDGRARLRRYRSQSNINPQQHLLAIAKLGWTYEQYEMGQNENANANASNGGAGTGGHNVSSLVTQARMLSRKLSNQNPGAMPAVAAAAASMAQQQRAHQQQQQQRRVNATISVPLPGRRGSTATLGQRS</sequence>
<keyword evidence="7" id="KW-1003">Cell membrane</keyword>
<dbReference type="AlphaFoldDB" id="A0A835ZD23"/>
<feature type="compositionally biased region" description="Low complexity" evidence="14">
    <location>
        <begin position="485"/>
        <end position="504"/>
    </location>
</feature>
<name>A0A835ZD23_9STRA</name>
<dbReference type="InterPro" id="IPR006916">
    <property type="entry name" value="POPDC1-3"/>
</dbReference>
<evidence type="ECO:0000256" key="3">
    <source>
        <dbReference type="ARBA" id="ARBA00004435"/>
    </source>
</evidence>
<dbReference type="SUPFAM" id="SSF51206">
    <property type="entry name" value="cAMP-binding domain-like"/>
    <property type="match status" value="1"/>
</dbReference>
<dbReference type="Pfam" id="PF04831">
    <property type="entry name" value="POPDC1-3"/>
    <property type="match status" value="1"/>
</dbReference>
<dbReference type="GO" id="GO:0007155">
    <property type="term" value="P:cell adhesion"/>
    <property type="evidence" value="ECO:0007669"/>
    <property type="project" value="UniProtKB-KW"/>
</dbReference>
<evidence type="ECO:0000313" key="17">
    <source>
        <dbReference type="EMBL" id="KAG5190139.1"/>
    </source>
</evidence>
<evidence type="ECO:0000259" key="16">
    <source>
        <dbReference type="PROSITE" id="PS50042"/>
    </source>
</evidence>
<dbReference type="OrthoDB" id="425611at2759"/>
<comment type="subcellular location">
    <subcellularLocation>
        <location evidence="3">Cell junction</location>
        <location evidence="3">Tight junction</location>
    </subcellularLocation>
    <subcellularLocation>
        <location evidence="1">Lateral cell membrane</location>
    </subcellularLocation>
    <subcellularLocation>
        <location evidence="2">Membrane</location>
        <topology evidence="2">Multi-pass membrane protein</topology>
    </subcellularLocation>
</comment>
<evidence type="ECO:0000256" key="9">
    <source>
        <dbReference type="ARBA" id="ARBA00022889"/>
    </source>
</evidence>
<dbReference type="InterPro" id="IPR018490">
    <property type="entry name" value="cNMP-bd_dom_sf"/>
</dbReference>
<protein>
    <recommendedName>
        <fullName evidence="16">Cyclic nucleotide-binding domain-containing protein</fullName>
    </recommendedName>
</protein>
<evidence type="ECO:0000256" key="14">
    <source>
        <dbReference type="SAM" id="MobiDB-lite"/>
    </source>
</evidence>
<feature type="region of interest" description="Disordered" evidence="14">
    <location>
        <begin position="485"/>
        <end position="524"/>
    </location>
</feature>
<dbReference type="PANTHER" id="PTHR12101">
    <property type="entry name" value="POPEYE DOMAIN CONTAINING PROTEIN"/>
    <property type="match status" value="1"/>
</dbReference>
<comment type="similarity">
    <text evidence="4">Belongs to the popeye family.</text>
</comment>
<evidence type="ECO:0000256" key="2">
    <source>
        <dbReference type="ARBA" id="ARBA00004141"/>
    </source>
</evidence>
<dbReference type="EMBL" id="JAFCMP010000038">
    <property type="protein sequence ID" value="KAG5190139.1"/>
    <property type="molecule type" value="Genomic_DNA"/>
</dbReference>
<keyword evidence="6" id="KW-0217">Developmental protein</keyword>
<dbReference type="InterPro" id="IPR055272">
    <property type="entry name" value="POPDC1-3_dom"/>
</dbReference>
<evidence type="ECO:0000256" key="4">
    <source>
        <dbReference type="ARBA" id="ARBA00007146"/>
    </source>
</evidence>
<evidence type="ECO:0000256" key="12">
    <source>
        <dbReference type="ARBA" id="ARBA00023136"/>
    </source>
</evidence>
<proteinExistence type="inferred from homology"/>
<evidence type="ECO:0000256" key="5">
    <source>
        <dbReference type="ARBA" id="ARBA00022427"/>
    </source>
</evidence>
<evidence type="ECO:0000256" key="1">
    <source>
        <dbReference type="ARBA" id="ARBA00004124"/>
    </source>
</evidence>